<proteinExistence type="predicted"/>
<evidence type="ECO:0000256" key="1">
    <source>
        <dbReference type="ARBA" id="ARBA00022801"/>
    </source>
</evidence>
<dbReference type="Proteomes" id="UP000192596">
    <property type="component" value="Unassembled WGS sequence"/>
</dbReference>
<evidence type="ECO:0000313" key="3">
    <source>
        <dbReference type="EMBL" id="OQN97513.1"/>
    </source>
</evidence>
<gene>
    <name evidence="3" type="ORF">B0A48_16666</name>
</gene>
<dbReference type="GO" id="GO:0016788">
    <property type="term" value="F:hydrolase activity, acting on ester bonds"/>
    <property type="evidence" value="ECO:0007669"/>
    <property type="project" value="UniProtKB-ARBA"/>
</dbReference>
<dbReference type="AlphaFoldDB" id="A0A1V8SEI4"/>
<reference evidence="4" key="1">
    <citation type="submission" date="2017-03" db="EMBL/GenBank/DDBJ databases">
        <title>Genomes of endolithic fungi from Antarctica.</title>
        <authorList>
            <person name="Coleine C."/>
            <person name="Masonjones S."/>
            <person name="Stajich J.E."/>
        </authorList>
    </citation>
    <scope>NUCLEOTIDE SEQUENCE [LARGE SCALE GENOMIC DNA]</scope>
    <source>
        <strain evidence="4">CCFEE 5527</strain>
    </source>
</reference>
<protein>
    <recommendedName>
        <fullName evidence="2">Xaa-Pro dipeptidyl-peptidase-like domain-containing protein</fullName>
    </recommendedName>
</protein>
<dbReference type="OrthoDB" id="2498029at2759"/>
<dbReference type="InterPro" id="IPR050261">
    <property type="entry name" value="FrsA_esterase"/>
</dbReference>
<dbReference type="STRING" id="1507870.A0A1V8SEI4"/>
<dbReference type="EMBL" id="NAJO01000053">
    <property type="protein sequence ID" value="OQN97513.1"/>
    <property type="molecule type" value="Genomic_DNA"/>
</dbReference>
<comment type="caution">
    <text evidence="3">The sequence shown here is derived from an EMBL/GenBank/DDBJ whole genome shotgun (WGS) entry which is preliminary data.</text>
</comment>
<sequence>MPRRDIEFKTSDHVTLRGWLFTPEKSSSKLPCLIMSHGWTALKEMDLDTFAEYFTSKLSIACVVYDNRGFGASDAAPNAPRCEILPELQRSDYSDAITYAQSLEEVDGDKIGIWGSSYSGGHVLFVGAVDRRVKAVLSQVPLTDGWTNFHRLIRPDFVAGMESAFLADRAARAQGKDAAMIPVVDADPTKPSSLPTPDSYEFFAAWEKKSDWKNENDVLTPTDIALDAYTRAREPKQLHMISGGHFDGYSGPNFEKNAGRQAQFLKETLCAGEEAALSLR</sequence>
<dbReference type="InParanoid" id="A0A1V8SEI4"/>
<evidence type="ECO:0000259" key="2">
    <source>
        <dbReference type="Pfam" id="PF02129"/>
    </source>
</evidence>
<dbReference type="PANTHER" id="PTHR22946">
    <property type="entry name" value="DIENELACTONE HYDROLASE DOMAIN-CONTAINING PROTEIN-RELATED"/>
    <property type="match status" value="1"/>
</dbReference>
<organism evidence="3 4">
    <name type="scientific">Cryoendolithus antarcticus</name>
    <dbReference type="NCBI Taxonomy" id="1507870"/>
    <lineage>
        <taxon>Eukaryota</taxon>
        <taxon>Fungi</taxon>
        <taxon>Dikarya</taxon>
        <taxon>Ascomycota</taxon>
        <taxon>Pezizomycotina</taxon>
        <taxon>Dothideomycetes</taxon>
        <taxon>Dothideomycetidae</taxon>
        <taxon>Cladosporiales</taxon>
        <taxon>Cladosporiaceae</taxon>
        <taxon>Cryoendolithus</taxon>
    </lineage>
</organism>
<dbReference type="Pfam" id="PF02129">
    <property type="entry name" value="Peptidase_S15"/>
    <property type="match status" value="1"/>
</dbReference>
<dbReference type="InterPro" id="IPR029058">
    <property type="entry name" value="AB_hydrolase_fold"/>
</dbReference>
<dbReference type="InterPro" id="IPR000383">
    <property type="entry name" value="Xaa-Pro-like_dom"/>
</dbReference>
<feature type="domain" description="Xaa-Pro dipeptidyl-peptidase-like" evidence="2">
    <location>
        <begin position="12"/>
        <end position="154"/>
    </location>
</feature>
<dbReference type="Gene3D" id="3.40.50.1820">
    <property type="entry name" value="alpha/beta hydrolase"/>
    <property type="match status" value="1"/>
</dbReference>
<dbReference type="PANTHER" id="PTHR22946:SF9">
    <property type="entry name" value="POLYKETIDE TRANSFERASE AF380"/>
    <property type="match status" value="1"/>
</dbReference>
<name>A0A1V8SEI4_9PEZI</name>
<evidence type="ECO:0000313" key="4">
    <source>
        <dbReference type="Proteomes" id="UP000192596"/>
    </source>
</evidence>
<dbReference type="SUPFAM" id="SSF53474">
    <property type="entry name" value="alpha/beta-Hydrolases"/>
    <property type="match status" value="1"/>
</dbReference>
<keyword evidence="1" id="KW-0378">Hydrolase</keyword>
<accession>A0A1V8SEI4</accession>
<keyword evidence="4" id="KW-1185">Reference proteome</keyword>